<sequence length="148" mass="16585">MINIGSLRPTDRAAWEALARGYKAFYQTPVSDDGYDDMWHRLLRADGVHGIGAWLDGRLVGIAHYLFHTACWSADHCYLQDLFVDKAARGQGAARALIEWVAAESGRRGAARLYWTTKQDNDVARALYDKVASFNGFIRYDYPLSPAG</sequence>
<dbReference type="Proteomes" id="UP001144280">
    <property type="component" value="Unassembled WGS sequence"/>
</dbReference>
<feature type="domain" description="N-acetyltransferase" evidence="3">
    <location>
        <begin position="2"/>
        <end position="148"/>
    </location>
</feature>
<keyword evidence="2" id="KW-0012">Acyltransferase</keyword>
<proteinExistence type="predicted"/>
<keyword evidence="5" id="KW-1185">Reference proteome</keyword>
<dbReference type="InterPro" id="IPR016181">
    <property type="entry name" value="Acyl_CoA_acyltransferase"/>
</dbReference>
<dbReference type="EMBL" id="BSDI01000025">
    <property type="protein sequence ID" value="GLH99569.1"/>
    <property type="molecule type" value="Genomic_DNA"/>
</dbReference>
<evidence type="ECO:0000256" key="1">
    <source>
        <dbReference type="ARBA" id="ARBA00022679"/>
    </source>
</evidence>
<keyword evidence="1" id="KW-0808">Transferase</keyword>
<organism evidence="4 5">
    <name type="scientific">Phytohabitans aurantiacus</name>
    <dbReference type="NCBI Taxonomy" id="3016789"/>
    <lineage>
        <taxon>Bacteria</taxon>
        <taxon>Bacillati</taxon>
        <taxon>Actinomycetota</taxon>
        <taxon>Actinomycetes</taxon>
        <taxon>Micromonosporales</taxon>
        <taxon>Micromonosporaceae</taxon>
    </lineage>
</organism>
<dbReference type="RefSeq" id="WP_281899331.1">
    <property type="nucleotide sequence ID" value="NZ_BSDI01000025.1"/>
</dbReference>
<dbReference type="InterPro" id="IPR050832">
    <property type="entry name" value="Bact_Acetyltransf"/>
</dbReference>
<dbReference type="SUPFAM" id="SSF55729">
    <property type="entry name" value="Acyl-CoA N-acyltransferases (Nat)"/>
    <property type="match status" value="1"/>
</dbReference>
<dbReference type="Gene3D" id="3.40.630.30">
    <property type="match status" value="1"/>
</dbReference>
<dbReference type="Pfam" id="PF00583">
    <property type="entry name" value="Acetyltransf_1"/>
    <property type="match status" value="1"/>
</dbReference>
<evidence type="ECO:0000256" key="2">
    <source>
        <dbReference type="ARBA" id="ARBA00023315"/>
    </source>
</evidence>
<accession>A0ABQ5R0V3</accession>
<dbReference type="PANTHER" id="PTHR43877:SF2">
    <property type="entry name" value="AMINOALKYLPHOSPHONATE N-ACETYLTRANSFERASE-RELATED"/>
    <property type="match status" value="1"/>
</dbReference>
<reference evidence="4" key="1">
    <citation type="submission" date="2022-12" db="EMBL/GenBank/DDBJ databases">
        <title>New Phytohabitans aurantiacus sp. RD004123 nov., an actinomycete isolated from soil.</title>
        <authorList>
            <person name="Triningsih D.W."/>
            <person name="Harunari E."/>
            <person name="Igarashi Y."/>
        </authorList>
    </citation>
    <scope>NUCLEOTIDE SEQUENCE</scope>
    <source>
        <strain evidence="4">RD004123</strain>
    </source>
</reference>
<gene>
    <name evidence="4" type="ORF">Pa4123_48450</name>
</gene>
<evidence type="ECO:0000313" key="4">
    <source>
        <dbReference type="EMBL" id="GLH99569.1"/>
    </source>
</evidence>
<evidence type="ECO:0000259" key="3">
    <source>
        <dbReference type="PROSITE" id="PS51186"/>
    </source>
</evidence>
<protein>
    <submittedName>
        <fullName evidence="4">N-acetyltransferase</fullName>
    </submittedName>
</protein>
<evidence type="ECO:0000313" key="5">
    <source>
        <dbReference type="Proteomes" id="UP001144280"/>
    </source>
</evidence>
<comment type="caution">
    <text evidence="4">The sequence shown here is derived from an EMBL/GenBank/DDBJ whole genome shotgun (WGS) entry which is preliminary data.</text>
</comment>
<dbReference type="PROSITE" id="PS51186">
    <property type="entry name" value="GNAT"/>
    <property type="match status" value="1"/>
</dbReference>
<dbReference type="InterPro" id="IPR000182">
    <property type="entry name" value="GNAT_dom"/>
</dbReference>
<dbReference type="PANTHER" id="PTHR43877">
    <property type="entry name" value="AMINOALKYLPHOSPHONATE N-ACETYLTRANSFERASE-RELATED-RELATED"/>
    <property type="match status" value="1"/>
</dbReference>
<name>A0ABQ5R0V3_9ACTN</name>